<keyword evidence="1" id="KW-0472">Membrane</keyword>
<accession>A0A820YK48</accession>
<dbReference type="Proteomes" id="UP000663825">
    <property type="component" value="Unassembled WGS sequence"/>
</dbReference>
<gene>
    <name evidence="3" type="ORF">GRG538_LOCUS14851</name>
    <name evidence="5" type="ORF">QYT958_LOCUS7956</name>
    <name evidence="2" type="ORF">TIS948_LOCUS17611</name>
    <name evidence="4" type="ORF">UJA718_LOCUS26634</name>
</gene>
<evidence type="ECO:0000313" key="2">
    <source>
        <dbReference type="EMBL" id="CAF3291994.1"/>
    </source>
</evidence>
<name>A0A820YK48_9BILA</name>
<organism evidence="5 6">
    <name type="scientific">Rotaria socialis</name>
    <dbReference type="NCBI Taxonomy" id="392032"/>
    <lineage>
        <taxon>Eukaryota</taxon>
        <taxon>Metazoa</taxon>
        <taxon>Spiralia</taxon>
        <taxon>Gnathifera</taxon>
        <taxon>Rotifera</taxon>
        <taxon>Eurotatoria</taxon>
        <taxon>Bdelloidea</taxon>
        <taxon>Philodinida</taxon>
        <taxon>Philodinidae</taxon>
        <taxon>Rotaria</taxon>
    </lineage>
</organism>
<feature type="transmembrane region" description="Helical" evidence="1">
    <location>
        <begin position="12"/>
        <end position="37"/>
    </location>
</feature>
<keyword evidence="1" id="KW-0812">Transmembrane</keyword>
<dbReference type="EMBL" id="CAJNXB010003033">
    <property type="protein sequence ID" value="CAF3291994.1"/>
    <property type="molecule type" value="Genomic_DNA"/>
</dbReference>
<comment type="caution">
    <text evidence="5">The sequence shown here is derived from an EMBL/GenBank/DDBJ whole genome shotgun (WGS) entry which is preliminary data.</text>
</comment>
<evidence type="ECO:0000313" key="4">
    <source>
        <dbReference type="EMBL" id="CAF4505544.1"/>
    </source>
</evidence>
<dbReference type="EMBL" id="CAJOBR010000780">
    <property type="protein sequence ID" value="CAF4546075.1"/>
    <property type="molecule type" value="Genomic_DNA"/>
</dbReference>
<evidence type="ECO:0000256" key="1">
    <source>
        <dbReference type="SAM" id="Phobius"/>
    </source>
</evidence>
<dbReference type="EMBL" id="CAJOBP010007011">
    <property type="protein sequence ID" value="CAF4505544.1"/>
    <property type="molecule type" value="Genomic_DNA"/>
</dbReference>
<keyword evidence="1" id="KW-1133">Transmembrane helix</keyword>
<evidence type="ECO:0000313" key="5">
    <source>
        <dbReference type="EMBL" id="CAF4546075.1"/>
    </source>
</evidence>
<keyword evidence="7" id="KW-1185">Reference proteome</keyword>
<dbReference type="AlphaFoldDB" id="A0A820YK48"/>
<dbReference type="EMBL" id="CAJNYT010002284">
    <property type="protein sequence ID" value="CAF3459835.1"/>
    <property type="molecule type" value="Genomic_DNA"/>
</dbReference>
<evidence type="ECO:0000313" key="7">
    <source>
        <dbReference type="Proteomes" id="UP000663873"/>
    </source>
</evidence>
<feature type="transmembrane region" description="Helical" evidence="1">
    <location>
        <begin position="43"/>
        <end position="62"/>
    </location>
</feature>
<dbReference type="OrthoDB" id="9978282at2759"/>
<evidence type="ECO:0000313" key="3">
    <source>
        <dbReference type="EMBL" id="CAF3459835.1"/>
    </source>
</evidence>
<dbReference type="Proteomes" id="UP000663873">
    <property type="component" value="Unassembled WGS sequence"/>
</dbReference>
<proteinExistence type="predicted"/>
<evidence type="ECO:0000313" key="6">
    <source>
        <dbReference type="Proteomes" id="UP000663848"/>
    </source>
</evidence>
<reference evidence="5" key="1">
    <citation type="submission" date="2021-02" db="EMBL/GenBank/DDBJ databases">
        <authorList>
            <person name="Nowell W R."/>
        </authorList>
    </citation>
    <scope>NUCLEOTIDE SEQUENCE</scope>
</reference>
<protein>
    <submittedName>
        <fullName evidence="5">Uncharacterized protein</fullName>
    </submittedName>
</protein>
<dbReference type="Proteomes" id="UP000663872">
    <property type="component" value="Unassembled WGS sequence"/>
</dbReference>
<dbReference type="Proteomes" id="UP000663848">
    <property type="component" value="Unassembled WGS sequence"/>
</dbReference>
<sequence>MGSQLSESLCDYVHLDALLYFTLKGFYPCIISFIHSFIHSQTVISAIIMFLAVIIAYLCIVVKSEATDSCQARISSFAQCTATVMTDGCEDSILNLKDTKFVNCDSVRFFWSYPLHNLTINIVSSFTVEKKPSILYLENHEVRAGVNNIFRIYKNQETDVTTSDDTLVQDSDADYLYILKFVGPQKLQRYGVNINWEVHQQ</sequence>